<feature type="signal peptide" evidence="1">
    <location>
        <begin position="1"/>
        <end position="23"/>
    </location>
</feature>
<sequence>MHNRLLTSLALVVGSTVCVQAQASSDDSCYPNWSILNNDLDVCSNLPFLSPGNDSSVNLRLLLANAGRLELTPAALNKEDLAEGYGEVPFAFYRLAPVAGGTEEELPEGAAENADNGVVGLQAMLDTLGVKRETTDVAGDSLVDGEGSRCRSNNEASAGDFIRQVVNTPELNPAERASLASGRVQMLSACAWEPDQLNNLLPGDIKSPMGKAFLGYLTAAGDFYSGRFIDATKAFTLLADNPQQWLKDTALYMIGRSELSLAQDKAFEYGELKVERVDQAAALRAESAFLNYVDANPFGRYSTSATGLSRRVHWLMNDNARLAADYNTLFFSDSEDFKLDAAGYEPLIRESDLKMVTVNTKALKTPLFAAVNDLMWMRGQSKNKLTKAALLAQKDTFAQQPELFTYLQAAFALYVENDAVSALQLLPSSIPDELNYLAFSQQMLRGLALQADQEWKEAQTLWLQLIPLAKLPLQREQLELALAMSYERDQQQAKVFAADSPITSEKVRYILLSHTADADLLRQQITQGRNDTERNTALFVLLYKDLLRSQFAAFAEDIKQLPQAPSPDKLSYSLSYTYNQGQPLTLFRWTGDKAESGYLCPSIVETAAALQSDGKNPQALNCLGEFILRNNLDSMPLDQARHADLLGGTAPGFAGEVFSRQTGYQTVIVNPKAGHEDKAYALFRAINCYAPSGNNGCGGKEVTPAARKAWFKQLKSGFADTRWGKSLQYYW</sequence>
<proteinExistence type="predicted"/>
<dbReference type="Proteomes" id="UP000028643">
    <property type="component" value="Unassembled WGS sequence"/>
</dbReference>
<organism evidence="2 3">
    <name type="scientific">Pseudomonas syringae</name>
    <dbReference type="NCBI Taxonomy" id="317"/>
    <lineage>
        <taxon>Bacteria</taxon>
        <taxon>Pseudomonadati</taxon>
        <taxon>Pseudomonadota</taxon>
        <taxon>Gammaproteobacteria</taxon>
        <taxon>Pseudomonadales</taxon>
        <taxon>Pseudomonadaceae</taxon>
        <taxon>Pseudomonas</taxon>
    </lineage>
</organism>
<gene>
    <name evidence="2" type="ORF">IV02_06145</name>
</gene>
<keyword evidence="1" id="KW-0732">Signal</keyword>
<dbReference type="RefSeq" id="WP_047572935.1">
    <property type="nucleotide sequence ID" value="NZ_JPQT01000085.1"/>
</dbReference>
<dbReference type="PATRIC" id="fig|317.174.peg.1251"/>
<dbReference type="EMBL" id="JPQT01000085">
    <property type="protein sequence ID" value="KFE53231.1"/>
    <property type="molecule type" value="Genomic_DNA"/>
</dbReference>
<reference evidence="2 3" key="1">
    <citation type="submission" date="2014-07" db="EMBL/GenBank/DDBJ databases">
        <title>Draft Genome Sequences of Environmental Pseudomonas syringae strains.</title>
        <authorList>
            <person name="Baltrus D.A."/>
            <person name="Berge O."/>
            <person name="Morris C."/>
        </authorList>
    </citation>
    <scope>NUCLEOTIDE SEQUENCE [LARGE SCALE GENOMIC DNA]</scope>
    <source>
        <strain evidence="2 3">CEB003</strain>
    </source>
</reference>
<evidence type="ECO:0000256" key="1">
    <source>
        <dbReference type="SAM" id="SignalP"/>
    </source>
</evidence>
<evidence type="ECO:0008006" key="4">
    <source>
        <dbReference type="Google" id="ProtNLM"/>
    </source>
</evidence>
<dbReference type="AlphaFoldDB" id="A0A085VCR8"/>
<evidence type="ECO:0000313" key="3">
    <source>
        <dbReference type="Proteomes" id="UP000028643"/>
    </source>
</evidence>
<protein>
    <recommendedName>
        <fullName evidence="4">Outer membrane assembly lipoprotein YfiO</fullName>
    </recommendedName>
</protein>
<comment type="caution">
    <text evidence="2">The sequence shown here is derived from an EMBL/GenBank/DDBJ whole genome shotgun (WGS) entry which is preliminary data.</text>
</comment>
<feature type="chain" id="PRO_5001798640" description="Outer membrane assembly lipoprotein YfiO" evidence="1">
    <location>
        <begin position="24"/>
        <end position="731"/>
    </location>
</feature>
<name>A0A085VCR8_PSESX</name>
<evidence type="ECO:0000313" key="2">
    <source>
        <dbReference type="EMBL" id="KFE53231.1"/>
    </source>
</evidence>
<accession>A0A085VCR8</accession>